<reference evidence="4 5" key="1">
    <citation type="submission" date="2020-04" db="EMBL/GenBank/DDBJ databases">
        <authorList>
            <person name="Zheng R.K."/>
            <person name="Sun C.M."/>
        </authorList>
    </citation>
    <scope>NUCLEOTIDE SEQUENCE [LARGE SCALE GENOMIC DNA]</scope>
    <source>
        <strain evidence="5">zrk29</strain>
    </source>
</reference>
<dbReference type="Pfam" id="PF02230">
    <property type="entry name" value="Abhydrolase_2"/>
    <property type="match status" value="1"/>
</dbReference>
<dbReference type="EMBL" id="CP051151">
    <property type="protein sequence ID" value="QLY40874.1"/>
    <property type="molecule type" value="Genomic_DNA"/>
</dbReference>
<dbReference type="KEGG" id="tbk:HF295_08400"/>
<dbReference type="PANTHER" id="PTHR10655:SF17">
    <property type="entry name" value="LYSOPHOSPHOLIPASE-LIKE PROTEIN 1"/>
    <property type="match status" value="1"/>
</dbReference>
<keyword evidence="2 4" id="KW-0378">Hydrolase</keyword>
<accession>A0A7L6N8J6</accession>
<dbReference type="Proteomes" id="UP000512167">
    <property type="component" value="Chromosome"/>
</dbReference>
<sequence>MDYKFINNESDRTIVLLHGTGGDENDLIFIGQQIDPKANLLGLRGRINEHGMNRFFRRIKPGVFDIDNLVEETKYLHKFLQTFAKINQLDSSKMVLLGFSNGANIIASLIYHYGKFYQAHILLHPMIPIRNFKVVKQDQNLVFISAGDNDPIVPFSEVQDLVEILENHGAEVEFKVYSFGHSLSEKELIDIQKFYKKKVIKSS</sequence>
<dbReference type="SUPFAM" id="SSF53474">
    <property type="entry name" value="alpha/beta-Hydrolases"/>
    <property type="match status" value="1"/>
</dbReference>
<evidence type="ECO:0000256" key="1">
    <source>
        <dbReference type="ARBA" id="ARBA00006499"/>
    </source>
</evidence>
<dbReference type="RefSeq" id="WP_312031726.1">
    <property type="nucleotide sequence ID" value="NZ_CP051151.1"/>
</dbReference>
<proteinExistence type="inferred from homology"/>
<protein>
    <submittedName>
        <fullName evidence="4">Alpha/beta hydrolase</fullName>
    </submittedName>
</protein>
<feature type="domain" description="Phospholipase/carboxylesterase/thioesterase" evidence="3">
    <location>
        <begin position="10"/>
        <end position="197"/>
    </location>
</feature>
<dbReference type="AlphaFoldDB" id="A0A7L6N8J6"/>
<evidence type="ECO:0000259" key="3">
    <source>
        <dbReference type="Pfam" id="PF02230"/>
    </source>
</evidence>
<evidence type="ECO:0000313" key="5">
    <source>
        <dbReference type="Proteomes" id="UP000512167"/>
    </source>
</evidence>
<evidence type="ECO:0000256" key="2">
    <source>
        <dbReference type="ARBA" id="ARBA00022801"/>
    </source>
</evidence>
<gene>
    <name evidence="4" type="ORF">HF295_08400</name>
</gene>
<evidence type="ECO:0000313" key="4">
    <source>
        <dbReference type="EMBL" id="QLY40874.1"/>
    </source>
</evidence>
<dbReference type="InterPro" id="IPR050565">
    <property type="entry name" value="LYPA1-2/EST-like"/>
</dbReference>
<organism evidence="4 5">
    <name type="scientific">Hujiaoplasma nucleasis</name>
    <dbReference type="NCBI Taxonomy" id="2725268"/>
    <lineage>
        <taxon>Bacteria</taxon>
        <taxon>Bacillati</taxon>
        <taxon>Mycoplasmatota</taxon>
        <taxon>Mollicutes</taxon>
        <taxon>Candidatus Izemoplasmatales</taxon>
        <taxon>Hujiaoplasmataceae</taxon>
        <taxon>Hujiaoplasma</taxon>
    </lineage>
</organism>
<name>A0A7L6N8J6_9MOLU</name>
<dbReference type="InterPro" id="IPR003140">
    <property type="entry name" value="PLipase/COase/thioEstase"/>
</dbReference>
<dbReference type="PANTHER" id="PTHR10655">
    <property type="entry name" value="LYSOPHOSPHOLIPASE-RELATED"/>
    <property type="match status" value="1"/>
</dbReference>
<dbReference type="Gene3D" id="3.40.50.1820">
    <property type="entry name" value="alpha/beta hydrolase"/>
    <property type="match status" value="1"/>
</dbReference>
<keyword evidence="5" id="KW-1185">Reference proteome</keyword>
<dbReference type="GO" id="GO:0016787">
    <property type="term" value="F:hydrolase activity"/>
    <property type="evidence" value="ECO:0007669"/>
    <property type="project" value="UniProtKB-KW"/>
</dbReference>
<comment type="similarity">
    <text evidence="1">Belongs to the AB hydrolase superfamily. AB hydrolase 2 family.</text>
</comment>
<dbReference type="InterPro" id="IPR029058">
    <property type="entry name" value="AB_hydrolase_fold"/>
</dbReference>